<feature type="region of interest" description="Disordered" evidence="1">
    <location>
        <begin position="71"/>
        <end position="151"/>
    </location>
</feature>
<evidence type="ECO:0000313" key="3">
    <source>
        <dbReference type="Proteomes" id="UP000504610"/>
    </source>
</evidence>
<dbReference type="PANTHER" id="PTHR22891">
    <property type="entry name" value="EUKARYOTIC TRANSLATION INITIATION FACTOR 2C"/>
    <property type="match status" value="1"/>
</dbReference>
<sequence length="172" mass="18452">MHGFTIQHTYLPCLQIGNKKKASYFPMEACKIMVGQQITALLKDTCQKPRDRENNILKTFKTNESGFVEVEGVEASASASNKVRGEDDEPSPSASAGKESSNEAPSASANCVEEEGGQASNSASIKVGGKANEPYPSGVEGKEGDRKRPASEETKLLIVIPNLLQSLYGFII</sequence>
<dbReference type="KEGG" id="rsz:108861799"/>
<feature type="domain" description="PAZ" evidence="2">
    <location>
        <begin position="1"/>
        <end position="34"/>
    </location>
</feature>
<dbReference type="AlphaFoldDB" id="A0A9W3DTS3"/>
<dbReference type="PROSITE" id="PS50821">
    <property type="entry name" value="PAZ"/>
    <property type="match status" value="1"/>
</dbReference>
<evidence type="ECO:0000313" key="4">
    <source>
        <dbReference type="RefSeq" id="XP_056867215.1"/>
    </source>
</evidence>
<dbReference type="SUPFAM" id="SSF101690">
    <property type="entry name" value="PAZ domain"/>
    <property type="match status" value="1"/>
</dbReference>
<organism evidence="3 4">
    <name type="scientific">Raphanus sativus</name>
    <name type="common">Radish</name>
    <name type="synonym">Raphanus raphanistrum var. sativus</name>
    <dbReference type="NCBI Taxonomy" id="3726"/>
    <lineage>
        <taxon>Eukaryota</taxon>
        <taxon>Viridiplantae</taxon>
        <taxon>Streptophyta</taxon>
        <taxon>Embryophyta</taxon>
        <taxon>Tracheophyta</taxon>
        <taxon>Spermatophyta</taxon>
        <taxon>Magnoliopsida</taxon>
        <taxon>eudicotyledons</taxon>
        <taxon>Gunneridae</taxon>
        <taxon>Pentapetalae</taxon>
        <taxon>rosids</taxon>
        <taxon>malvids</taxon>
        <taxon>Brassicales</taxon>
        <taxon>Brassicaceae</taxon>
        <taxon>Brassiceae</taxon>
        <taxon>Raphanus</taxon>
    </lineage>
</organism>
<keyword evidence="3" id="KW-1185">Reference proteome</keyword>
<dbReference type="RefSeq" id="XP_056867215.1">
    <property type="nucleotide sequence ID" value="XM_057011235.1"/>
</dbReference>
<dbReference type="InterPro" id="IPR036085">
    <property type="entry name" value="PAZ_dom_sf"/>
</dbReference>
<reference evidence="4" key="2">
    <citation type="submission" date="2025-08" db="UniProtKB">
        <authorList>
            <consortium name="RefSeq"/>
        </authorList>
    </citation>
    <scope>IDENTIFICATION</scope>
    <source>
        <tissue evidence="4">Leaf</tissue>
    </source>
</reference>
<dbReference type="InterPro" id="IPR003100">
    <property type="entry name" value="PAZ_dom"/>
</dbReference>
<dbReference type="Gene3D" id="2.170.260.10">
    <property type="entry name" value="paz domain"/>
    <property type="match status" value="1"/>
</dbReference>
<evidence type="ECO:0000259" key="2">
    <source>
        <dbReference type="PROSITE" id="PS50821"/>
    </source>
</evidence>
<dbReference type="CDD" id="cd02846">
    <property type="entry name" value="PAZ_argonaute_like"/>
    <property type="match status" value="1"/>
</dbReference>
<name>A0A9W3DTS3_RAPSA</name>
<proteinExistence type="predicted"/>
<feature type="compositionally biased region" description="Basic and acidic residues" evidence="1">
    <location>
        <begin position="140"/>
        <end position="151"/>
    </location>
</feature>
<gene>
    <name evidence="4" type="primary">LOC108861799</name>
</gene>
<evidence type="ECO:0000256" key="1">
    <source>
        <dbReference type="SAM" id="MobiDB-lite"/>
    </source>
</evidence>
<dbReference type="Proteomes" id="UP000504610">
    <property type="component" value="Chromosome 5"/>
</dbReference>
<dbReference type="GeneID" id="108861799"/>
<dbReference type="GO" id="GO:0003723">
    <property type="term" value="F:RNA binding"/>
    <property type="evidence" value="ECO:0007669"/>
    <property type="project" value="InterPro"/>
</dbReference>
<dbReference type="OrthoDB" id="1722598at2759"/>
<accession>A0A9W3DTS3</accession>
<protein>
    <submittedName>
        <fullName evidence="4">Uncharacterized protein LOC108861799</fullName>
    </submittedName>
</protein>
<reference evidence="3" key="1">
    <citation type="journal article" date="2019" name="Database">
        <title>The radish genome database (RadishGD): an integrated information resource for radish genomics.</title>
        <authorList>
            <person name="Yu H.J."/>
            <person name="Baek S."/>
            <person name="Lee Y.J."/>
            <person name="Cho A."/>
            <person name="Mun J.H."/>
        </authorList>
    </citation>
    <scope>NUCLEOTIDE SEQUENCE [LARGE SCALE GENOMIC DNA]</scope>
    <source>
        <strain evidence="3">cv. WK10039</strain>
    </source>
</reference>